<dbReference type="GO" id="GO:0005783">
    <property type="term" value="C:endoplasmic reticulum"/>
    <property type="evidence" value="ECO:0007669"/>
    <property type="project" value="InterPro"/>
</dbReference>
<dbReference type="FunFam" id="1.25.40.10:FF:000006">
    <property type="entry name" value="Prolyl 4-hydroxylase subunit alpha 2"/>
    <property type="match status" value="1"/>
</dbReference>
<accession>A0A0N4WJ23</accession>
<dbReference type="AlphaFoldDB" id="A0A0N4WJ23"/>
<sequence>MIITVDKPLVQEDLTGAAIGLLRLQDTYRLDTKDLADGRIYNDQGNYTFTAGDCFEVGKAAYHDGDYYHTIMWMEEAKRRLEEEEVPTASISEILEYLSFSLYKQGNLKHALKFVEELYRIG</sequence>
<dbReference type="InterPro" id="IPR059068">
    <property type="entry name" value="TPR_P4H"/>
</dbReference>
<evidence type="ECO:0000259" key="1">
    <source>
        <dbReference type="Pfam" id="PF08336"/>
    </source>
</evidence>
<dbReference type="SUPFAM" id="SSF48452">
    <property type="entry name" value="TPR-like"/>
    <property type="match status" value="1"/>
</dbReference>
<keyword evidence="4" id="KW-1185">Reference proteome</keyword>
<dbReference type="STRING" id="6290.A0A0N4WJ23"/>
<dbReference type="Pfam" id="PF08336">
    <property type="entry name" value="P4Ha_N"/>
    <property type="match status" value="1"/>
</dbReference>
<proteinExistence type="predicted"/>
<protein>
    <submittedName>
        <fullName evidence="5">P4Ha_N domain-containing protein</fullName>
    </submittedName>
</protein>
<dbReference type="InterPro" id="IPR013547">
    <property type="entry name" value="P4H_N"/>
</dbReference>
<dbReference type="Gene3D" id="1.25.40.10">
    <property type="entry name" value="Tetratricopeptide repeat domain"/>
    <property type="match status" value="1"/>
</dbReference>
<dbReference type="InterPro" id="IPR011990">
    <property type="entry name" value="TPR-like_helical_dom_sf"/>
</dbReference>
<feature type="domain" description="Prolyl 4-hydroxylase N-terminal" evidence="1">
    <location>
        <begin position="11"/>
        <end position="40"/>
    </location>
</feature>
<reference evidence="3 4" key="2">
    <citation type="submission" date="2018-11" db="EMBL/GenBank/DDBJ databases">
        <authorList>
            <consortium name="Pathogen Informatics"/>
        </authorList>
    </citation>
    <scope>NUCLEOTIDE SEQUENCE [LARGE SCALE GENOMIC DNA]</scope>
    <source>
        <strain evidence="3 4">MHpl1</strain>
    </source>
</reference>
<feature type="domain" description="Prolyl 4-hydroxylase peptide-substrate-binding" evidence="2">
    <location>
        <begin position="52"/>
        <end position="121"/>
    </location>
</feature>
<reference evidence="5" key="1">
    <citation type="submission" date="2017-02" db="UniProtKB">
        <authorList>
            <consortium name="WormBaseParasite"/>
        </authorList>
    </citation>
    <scope>IDENTIFICATION</scope>
</reference>
<evidence type="ECO:0000313" key="3">
    <source>
        <dbReference type="EMBL" id="VDO41696.1"/>
    </source>
</evidence>
<dbReference type="Pfam" id="PF23558">
    <property type="entry name" value="TPR_P4H"/>
    <property type="match status" value="1"/>
</dbReference>
<dbReference type="Proteomes" id="UP000268014">
    <property type="component" value="Unassembled WGS sequence"/>
</dbReference>
<dbReference type="OrthoDB" id="5850448at2759"/>
<evidence type="ECO:0000259" key="2">
    <source>
        <dbReference type="Pfam" id="PF23558"/>
    </source>
</evidence>
<organism evidence="5">
    <name type="scientific">Haemonchus placei</name>
    <name type="common">Barber's pole worm</name>
    <dbReference type="NCBI Taxonomy" id="6290"/>
    <lineage>
        <taxon>Eukaryota</taxon>
        <taxon>Metazoa</taxon>
        <taxon>Ecdysozoa</taxon>
        <taxon>Nematoda</taxon>
        <taxon>Chromadorea</taxon>
        <taxon>Rhabditida</taxon>
        <taxon>Rhabditina</taxon>
        <taxon>Rhabditomorpha</taxon>
        <taxon>Strongyloidea</taxon>
        <taxon>Trichostrongylidae</taxon>
        <taxon>Haemonchus</taxon>
    </lineage>
</organism>
<dbReference type="WBParaSite" id="HPLM_0001099001-mRNA-1">
    <property type="protein sequence ID" value="HPLM_0001099001-mRNA-1"/>
    <property type="gene ID" value="HPLM_0001099001"/>
</dbReference>
<dbReference type="EMBL" id="UZAF01017441">
    <property type="protein sequence ID" value="VDO41696.1"/>
    <property type="molecule type" value="Genomic_DNA"/>
</dbReference>
<evidence type="ECO:0000313" key="4">
    <source>
        <dbReference type="Proteomes" id="UP000268014"/>
    </source>
</evidence>
<name>A0A0N4WJ23_HAEPC</name>
<evidence type="ECO:0000313" key="5">
    <source>
        <dbReference type="WBParaSite" id="HPLM_0001099001-mRNA-1"/>
    </source>
</evidence>
<dbReference type="OMA" id="DGRIYND"/>
<gene>
    <name evidence="3" type="ORF">HPLM_LOCUS10982</name>
</gene>
<dbReference type="GO" id="GO:0004656">
    <property type="term" value="F:procollagen-proline 4-dioxygenase activity"/>
    <property type="evidence" value="ECO:0007669"/>
    <property type="project" value="InterPro"/>
</dbReference>